<organism evidence="1 2">
    <name type="scientific">Neoarthrinium moseri</name>
    <dbReference type="NCBI Taxonomy" id="1658444"/>
    <lineage>
        <taxon>Eukaryota</taxon>
        <taxon>Fungi</taxon>
        <taxon>Dikarya</taxon>
        <taxon>Ascomycota</taxon>
        <taxon>Pezizomycotina</taxon>
        <taxon>Sordariomycetes</taxon>
        <taxon>Xylariomycetidae</taxon>
        <taxon>Amphisphaeriales</taxon>
        <taxon>Apiosporaceae</taxon>
        <taxon>Neoarthrinium</taxon>
    </lineage>
</organism>
<dbReference type="AlphaFoldDB" id="A0A9P9WF60"/>
<reference evidence="1" key="1">
    <citation type="submission" date="2021-03" db="EMBL/GenBank/DDBJ databases">
        <title>Revisited historic fungal species revealed as producer of novel bioactive compounds through whole genome sequencing and comparative genomics.</title>
        <authorList>
            <person name="Vignolle G.A."/>
            <person name="Hochenegger N."/>
            <person name="Mach R.L."/>
            <person name="Mach-Aigner A.R."/>
            <person name="Javad Rahimi M."/>
            <person name="Salim K.A."/>
            <person name="Chan C.M."/>
            <person name="Lim L.B.L."/>
            <person name="Cai F."/>
            <person name="Druzhinina I.S."/>
            <person name="U'Ren J.M."/>
            <person name="Derntl C."/>
        </authorList>
    </citation>
    <scope>NUCLEOTIDE SEQUENCE</scope>
    <source>
        <strain evidence="1">TUCIM 5799</strain>
    </source>
</reference>
<keyword evidence="2" id="KW-1185">Reference proteome</keyword>
<gene>
    <name evidence="1" type="ORF">JX265_009838</name>
</gene>
<dbReference type="Proteomes" id="UP000829685">
    <property type="component" value="Unassembled WGS sequence"/>
</dbReference>
<accession>A0A9P9WF60</accession>
<protein>
    <submittedName>
        <fullName evidence="1">Uncharacterized protein</fullName>
    </submittedName>
</protein>
<name>A0A9P9WF60_9PEZI</name>
<comment type="caution">
    <text evidence="1">The sequence shown here is derived from an EMBL/GenBank/DDBJ whole genome shotgun (WGS) entry which is preliminary data.</text>
</comment>
<evidence type="ECO:0000313" key="2">
    <source>
        <dbReference type="Proteomes" id="UP000829685"/>
    </source>
</evidence>
<proteinExistence type="predicted"/>
<dbReference type="EMBL" id="JAFIMR010000031">
    <property type="protein sequence ID" value="KAI1860439.1"/>
    <property type="molecule type" value="Genomic_DNA"/>
</dbReference>
<evidence type="ECO:0000313" key="1">
    <source>
        <dbReference type="EMBL" id="KAI1860439.1"/>
    </source>
</evidence>
<sequence length="66" mass="7377">MEMKLALVLTIRELDFLFDWEGQDKLQGGSKTSDSVNGEHIYRVGKGIGEIKSGLPTRVKLRSKQA</sequence>